<keyword evidence="2" id="KW-1185">Reference proteome</keyword>
<comment type="caution">
    <text evidence="1">The sequence shown here is derived from an EMBL/GenBank/DDBJ whole genome shotgun (WGS) entry which is preliminary data.</text>
</comment>
<dbReference type="Proteomes" id="UP001498476">
    <property type="component" value="Unassembled WGS sequence"/>
</dbReference>
<evidence type="ECO:0000313" key="1">
    <source>
        <dbReference type="EMBL" id="KAK7424463.1"/>
    </source>
</evidence>
<reference evidence="1 2" key="1">
    <citation type="journal article" date="2025" name="Microbiol. Resour. Announc.">
        <title>Draft genome sequences for Neonectria magnoliae and Neonectria punicea, canker pathogens of Liriodendron tulipifera and Acer saccharum in West Virginia.</title>
        <authorList>
            <person name="Petronek H.M."/>
            <person name="Kasson M.T."/>
            <person name="Metheny A.M."/>
            <person name="Stauder C.M."/>
            <person name="Lovett B."/>
            <person name="Lynch S.C."/>
            <person name="Garnas J.R."/>
            <person name="Kasson L.R."/>
            <person name="Stajich J.E."/>
        </authorList>
    </citation>
    <scope>NUCLEOTIDE SEQUENCE [LARGE SCALE GENOMIC DNA]</scope>
    <source>
        <strain evidence="1 2">NRRL 64653</strain>
    </source>
</reference>
<dbReference type="EMBL" id="JAZAVJ010000004">
    <property type="protein sequence ID" value="KAK7424463.1"/>
    <property type="molecule type" value="Genomic_DNA"/>
</dbReference>
<name>A0ABR1HT95_9HYPO</name>
<accession>A0ABR1HT95</accession>
<gene>
    <name evidence="1" type="ORF">QQX98_000428</name>
</gene>
<sequence>MLPGPACLGEIADQAYSHMQQFKHFLKGFQANGKSQRQKFASTIETLVDAKSTLGRLLSGTPDITTTAIVETTSLTKLTELAESRNKYEEEAAHLKSLLTLRSSTLPRETLQDALSQCIRDISEMGKEIKRIKVLRKRQEQQAESRAALEKVVKFCDKFVFTMQAEIDGIERAMAKLTGL</sequence>
<evidence type="ECO:0000313" key="2">
    <source>
        <dbReference type="Proteomes" id="UP001498476"/>
    </source>
</evidence>
<organism evidence="1 2">
    <name type="scientific">Neonectria punicea</name>
    <dbReference type="NCBI Taxonomy" id="979145"/>
    <lineage>
        <taxon>Eukaryota</taxon>
        <taxon>Fungi</taxon>
        <taxon>Dikarya</taxon>
        <taxon>Ascomycota</taxon>
        <taxon>Pezizomycotina</taxon>
        <taxon>Sordariomycetes</taxon>
        <taxon>Hypocreomycetidae</taxon>
        <taxon>Hypocreales</taxon>
        <taxon>Nectriaceae</taxon>
        <taxon>Neonectria</taxon>
    </lineage>
</organism>
<proteinExistence type="predicted"/>
<protein>
    <submittedName>
        <fullName evidence="1">Uncharacterized protein</fullName>
    </submittedName>
</protein>